<comment type="similarity">
    <text evidence="1">Belongs to the short-chain dehydrogenases/reductases (SDR) family.</text>
</comment>
<dbReference type="PANTHER" id="PTHR42760">
    <property type="entry name" value="SHORT-CHAIN DEHYDROGENASES/REDUCTASES FAMILY MEMBER"/>
    <property type="match status" value="1"/>
</dbReference>
<dbReference type="Gene3D" id="3.40.50.720">
    <property type="entry name" value="NAD(P)-binding Rossmann-like Domain"/>
    <property type="match status" value="1"/>
</dbReference>
<evidence type="ECO:0000313" key="2">
    <source>
        <dbReference type="EMBL" id="MCM2532496.1"/>
    </source>
</evidence>
<dbReference type="SUPFAM" id="SSF51735">
    <property type="entry name" value="NAD(P)-binding Rossmann-fold domains"/>
    <property type="match status" value="1"/>
</dbReference>
<dbReference type="CDD" id="cd05233">
    <property type="entry name" value="SDR_c"/>
    <property type="match status" value="1"/>
</dbReference>
<dbReference type="Proteomes" id="UP001523262">
    <property type="component" value="Unassembled WGS sequence"/>
</dbReference>
<keyword evidence="3" id="KW-1185">Reference proteome</keyword>
<dbReference type="InterPro" id="IPR002347">
    <property type="entry name" value="SDR_fam"/>
</dbReference>
<sequence>MTGKTAGVIGGSNGFGRGIVTALHAQGMRIIAIAKNKEHLDTLKNDLKGTICGNVTDPVLAARVIEEEKPHVLVLNAGARGINRPTRLHTWETFSTQYEVDLKSAFYWVREALNSPLDNGSTIILGSSGAALRPMFVNAAYAAAKAAIWAFALGVAGEAEQFGIRVHCLLPIMAAESEVGSQALRDFSKYTGVPVEKIIEQKDMKPFVTPEIVGNAVVKILTDPTKSSTVGFRITGTEVIPVR</sequence>
<dbReference type="Pfam" id="PF00106">
    <property type="entry name" value="adh_short"/>
    <property type="match status" value="1"/>
</dbReference>
<evidence type="ECO:0000313" key="3">
    <source>
        <dbReference type="Proteomes" id="UP001523262"/>
    </source>
</evidence>
<name>A0ABT0W843_9BACI</name>
<protein>
    <submittedName>
        <fullName evidence="2">SDR family oxidoreductase</fullName>
    </submittedName>
</protein>
<comment type="caution">
    <text evidence="2">The sequence shown here is derived from an EMBL/GenBank/DDBJ whole genome shotgun (WGS) entry which is preliminary data.</text>
</comment>
<organism evidence="2 3">
    <name type="scientific">Neobacillus pocheonensis</name>
    <dbReference type="NCBI Taxonomy" id="363869"/>
    <lineage>
        <taxon>Bacteria</taxon>
        <taxon>Bacillati</taxon>
        <taxon>Bacillota</taxon>
        <taxon>Bacilli</taxon>
        <taxon>Bacillales</taxon>
        <taxon>Bacillaceae</taxon>
        <taxon>Neobacillus</taxon>
    </lineage>
</organism>
<reference evidence="2 3" key="1">
    <citation type="submission" date="2022-06" db="EMBL/GenBank/DDBJ databases">
        <authorList>
            <person name="Jeon C.O."/>
        </authorList>
    </citation>
    <scope>NUCLEOTIDE SEQUENCE [LARGE SCALE GENOMIC DNA]</scope>
    <source>
        <strain evidence="2 3">KCTC 13943</strain>
    </source>
</reference>
<dbReference type="InterPro" id="IPR036291">
    <property type="entry name" value="NAD(P)-bd_dom_sf"/>
</dbReference>
<dbReference type="InterPro" id="IPR020904">
    <property type="entry name" value="Sc_DH/Rdtase_CS"/>
</dbReference>
<evidence type="ECO:0000256" key="1">
    <source>
        <dbReference type="ARBA" id="ARBA00006484"/>
    </source>
</evidence>
<gene>
    <name evidence="2" type="ORF">NDK43_09000</name>
</gene>
<accession>A0ABT0W843</accession>
<dbReference type="PROSITE" id="PS00061">
    <property type="entry name" value="ADH_SHORT"/>
    <property type="match status" value="1"/>
</dbReference>
<dbReference type="PRINTS" id="PR00081">
    <property type="entry name" value="GDHRDH"/>
</dbReference>
<proteinExistence type="inferred from homology"/>
<dbReference type="EMBL" id="JAMQCR010000001">
    <property type="protein sequence ID" value="MCM2532496.1"/>
    <property type="molecule type" value="Genomic_DNA"/>
</dbReference>